<dbReference type="EMBL" id="JBBPBM010000016">
    <property type="protein sequence ID" value="KAK8557738.1"/>
    <property type="molecule type" value="Genomic_DNA"/>
</dbReference>
<sequence>MTQKSDASLPPMPADSLPHQFPWMICHNKMSPLTFRSKMSLLTCCSEVIGQIQVSDGKFQGNFHTFVLFRQATSARAIHDN</sequence>
<protein>
    <submittedName>
        <fullName evidence="1">Uncharacterized protein</fullName>
    </submittedName>
</protein>
<organism evidence="1 2">
    <name type="scientific">Hibiscus sabdariffa</name>
    <name type="common">roselle</name>
    <dbReference type="NCBI Taxonomy" id="183260"/>
    <lineage>
        <taxon>Eukaryota</taxon>
        <taxon>Viridiplantae</taxon>
        <taxon>Streptophyta</taxon>
        <taxon>Embryophyta</taxon>
        <taxon>Tracheophyta</taxon>
        <taxon>Spermatophyta</taxon>
        <taxon>Magnoliopsida</taxon>
        <taxon>eudicotyledons</taxon>
        <taxon>Gunneridae</taxon>
        <taxon>Pentapetalae</taxon>
        <taxon>rosids</taxon>
        <taxon>malvids</taxon>
        <taxon>Malvales</taxon>
        <taxon>Malvaceae</taxon>
        <taxon>Malvoideae</taxon>
        <taxon>Hibiscus</taxon>
    </lineage>
</organism>
<name>A0ABR2EC91_9ROSI</name>
<keyword evidence="2" id="KW-1185">Reference proteome</keyword>
<reference evidence="1 2" key="1">
    <citation type="journal article" date="2024" name="G3 (Bethesda)">
        <title>Genome assembly of Hibiscus sabdariffa L. provides insights into metabolisms of medicinal natural products.</title>
        <authorList>
            <person name="Kim T."/>
        </authorList>
    </citation>
    <scope>NUCLEOTIDE SEQUENCE [LARGE SCALE GENOMIC DNA]</scope>
    <source>
        <strain evidence="1">TK-2024</strain>
        <tissue evidence="1">Old leaves</tissue>
    </source>
</reference>
<proteinExistence type="predicted"/>
<dbReference type="Proteomes" id="UP001472677">
    <property type="component" value="Unassembled WGS sequence"/>
</dbReference>
<comment type="caution">
    <text evidence="1">The sequence shown here is derived from an EMBL/GenBank/DDBJ whole genome shotgun (WGS) entry which is preliminary data.</text>
</comment>
<evidence type="ECO:0000313" key="2">
    <source>
        <dbReference type="Proteomes" id="UP001472677"/>
    </source>
</evidence>
<evidence type="ECO:0000313" key="1">
    <source>
        <dbReference type="EMBL" id="KAK8557738.1"/>
    </source>
</evidence>
<accession>A0ABR2EC91</accession>
<gene>
    <name evidence="1" type="ORF">V6N12_009964</name>
</gene>